<feature type="compositionally biased region" description="Polar residues" evidence="1">
    <location>
        <begin position="197"/>
        <end position="210"/>
    </location>
</feature>
<feature type="compositionally biased region" description="Polar residues" evidence="1">
    <location>
        <begin position="121"/>
        <end position="130"/>
    </location>
</feature>
<accession>A0A1X6MJZ8</accession>
<dbReference type="OrthoDB" id="10289752at2759"/>
<feature type="transmembrane region" description="Helical" evidence="2">
    <location>
        <begin position="549"/>
        <end position="566"/>
    </location>
</feature>
<feature type="transmembrane region" description="Helical" evidence="2">
    <location>
        <begin position="291"/>
        <end position="312"/>
    </location>
</feature>
<protein>
    <recommendedName>
        <fullName evidence="3">DUF6535 domain-containing protein</fullName>
    </recommendedName>
</protein>
<gene>
    <name evidence="4" type="ORF">POSPLADRAFT_1159281</name>
</gene>
<keyword evidence="2" id="KW-0472">Membrane</keyword>
<feature type="region of interest" description="Disordered" evidence="1">
    <location>
        <begin position="191"/>
        <end position="246"/>
    </location>
</feature>
<evidence type="ECO:0000256" key="2">
    <source>
        <dbReference type="SAM" id="Phobius"/>
    </source>
</evidence>
<feature type="region of interest" description="Disordered" evidence="1">
    <location>
        <begin position="23"/>
        <end position="53"/>
    </location>
</feature>
<sequence>MRILPLERLSLVVSYPANHPAPYHRGGGERENLGWGRDNALPQVNDNDAGQQSVSDTPYIADNDAGQPSSVSALIANGEQVVYDSVQDEKVVDALDASGERSIAETARGFVRRIQSHDRSSQAASGSIANVQAPGEHRLEDDIPQECGHHDSSSHLLRTTVNEEKGHGAAEGAEGAILGKGGVITKEQDVGDRNKAQVHQQGASGGQSEPTSKDPDVIVKDNADTRDHKDNLRLAEDKPETKTDDDPWSLCAKEVWNYEDNQINKWKENINNLLLFVRFCCAHRCSITPHAVFQAGLFSTILTGFIVAFYLLLGPTTPDTTTQVLIVVSMQLSILTAAIAHSNLTQSQQSVLQAASATIPPTTSTISTGVLWFVALIFSLSAASISIALGEWLHHHTDRASSMSRQSVRIWAMRRRSLEKWHVRIVIDLLPVLLQISLALFLIGLLELLWALSHVVAAIVTALVIILLLPTLVTVFLPYFFADCPYKSRAAWLCFTIFRRAARASPYRLVKQLVSSMKGHSDHLCKVAKLFMPWLKHHCNDFVHTVRRLWSLSWLWTSPMCIAWLLRKLPDRGRAAYQKWKAWDPEALRYWRKWQSDTRTARNWREFENQLARAEVLQEKDKLMVLAEADELIMDDAFLSEVVQPCLQQSSLESALPVLLRILRHRAHKVSEVQRRISGEFWPIYQWFTSEQDSIAIIAMGDLCLDVLTKDLDSLFYNEDHIADHLLQLIRAMPPTESCRAFCRRAAHHIQMAAQQKYVLHESRIDVLDDGADACFLEFVVTAWYKALAPRPYINALDRFYNVLAGRWDSISTMDSKTAAATADLTLDLLLKLPLHPQARNLLDRLLTRDFFSGVTSFSGSASSHYTRLIDNLCTTQSTDKSHDTIALWIFDWCRSFSLDIEYTRKFLAYLLTACDHLSTETFLQIASSALRHSAKHSSADFCQIYDDVKSALDIVARYFSSSDIDKVVRKITTEMACYTLDSLLDACGDLAQKDADLFDRGIVMALARCVRRVPKRYSWRFYISVRMSSMYRLTGITAKSYVGLATILNEVLKLYRIQQDLDEEWQTRDAQVASHAVNEQAETGSDGAREDDSDTSSIGVAD</sequence>
<dbReference type="Pfam" id="PF20153">
    <property type="entry name" value="DUF6535"/>
    <property type="match status" value="1"/>
</dbReference>
<feature type="region of interest" description="Disordered" evidence="1">
    <location>
        <begin position="1071"/>
        <end position="1103"/>
    </location>
</feature>
<dbReference type="EMBL" id="KZ110612">
    <property type="protein sequence ID" value="OSX56576.1"/>
    <property type="molecule type" value="Genomic_DNA"/>
</dbReference>
<organism evidence="4 5">
    <name type="scientific">Postia placenta MAD-698-R-SB12</name>
    <dbReference type="NCBI Taxonomy" id="670580"/>
    <lineage>
        <taxon>Eukaryota</taxon>
        <taxon>Fungi</taxon>
        <taxon>Dikarya</taxon>
        <taxon>Basidiomycota</taxon>
        <taxon>Agaricomycotina</taxon>
        <taxon>Agaricomycetes</taxon>
        <taxon>Polyporales</taxon>
        <taxon>Adustoporiaceae</taxon>
        <taxon>Rhodonia</taxon>
    </lineage>
</organism>
<feature type="transmembrane region" description="Helical" evidence="2">
    <location>
        <begin position="324"/>
        <end position="342"/>
    </location>
</feature>
<dbReference type="InterPro" id="IPR045338">
    <property type="entry name" value="DUF6535"/>
</dbReference>
<evidence type="ECO:0000313" key="5">
    <source>
        <dbReference type="Proteomes" id="UP000194127"/>
    </source>
</evidence>
<name>A0A1X6MJZ8_9APHY</name>
<evidence type="ECO:0000256" key="1">
    <source>
        <dbReference type="SAM" id="MobiDB-lite"/>
    </source>
</evidence>
<evidence type="ECO:0000313" key="4">
    <source>
        <dbReference type="EMBL" id="OSX56576.1"/>
    </source>
</evidence>
<feature type="compositionally biased region" description="Basic and acidic residues" evidence="1">
    <location>
        <begin position="211"/>
        <end position="245"/>
    </location>
</feature>
<dbReference type="Proteomes" id="UP000194127">
    <property type="component" value="Unassembled WGS sequence"/>
</dbReference>
<dbReference type="GeneID" id="36332360"/>
<reference evidence="4 5" key="1">
    <citation type="submission" date="2017-04" db="EMBL/GenBank/DDBJ databases">
        <title>Genome Sequence of the Model Brown-Rot Fungus Postia placenta SB12.</title>
        <authorList>
            <consortium name="DOE Joint Genome Institute"/>
            <person name="Gaskell J."/>
            <person name="Kersten P."/>
            <person name="Larrondo L.F."/>
            <person name="Canessa P."/>
            <person name="Martinez D."/>
            <person name="Hibbett D."/>
            <person name="Schmoll M."/>
            <person name="Kubicek C.P."/>
            <person name="Martinez A.T."/>
            <person name="Yadav J."/>
            <person name="Master E."/>
            <person name="Magnuson J.K."/>
            <person name="James T."/>
            <person name="Yaver D."/>
            <person name="Berka R."/>
            <person name="Labutti K."/>
            <person name="Lipzen A."/>
            <person name="Aerts A."/>
            <person name="Barry K."/>
            <person name="Henrissat B."/>
            <person name="Blanchette R."/>
            <person name="Grigoriev I."/>
            <person name="Cullen D."/>
        </authorList>
    </citation>
    <scope>NUCLEOTIDE SEQUENCE [LARGE SCALE GENOMIC DNA]</scope>
    <source>
        <strain evidence="4 5">MAD-698-R-SB12</strain>
    </source>
</reference>
<evidence type="ECO:0000259" key="3">
    <source>
        <dbReference type="Pfam" id="PF20153"/>
    </source>
</evidence>
<feature type="transmembrane region" description="Helical" evidence="2">
    <location>
        <begin position="425"/>
        <end position="450"/>
    </location>
</feature>
<feature type="transmembrane region" description="Helical" evidence="2">
    <location>
        <begin position="370"/>
        <end position="393"/>
    </location>
</feature>
<dbReference type="RefSeq" id="XP_024333370.1">
    <property type="nucleotide sequence ID" value="XM_024487411.1"/>
</dbReference>
<feature type="domain" description="DUF6535" evidence="3">
    <location>
        <begin position="248"/>
        <end position="451"/>
    </location>
</feature>
<feature type="region of interest" description="Disordered" evidence="1">
    <location>
        <begin position="116"/>
        <end position="135"/>
    </location>
</feature>
<keyword evidence="5" id="KW-1185">Reference proteome</keyword>
<proteinExistence type="predicted"/>
<keyword evidence="2" id="KW-0812">Transmembrane</keyword>
<dbReference type="AlphaFoldDB" id="A0A1X6MJZ8"/>
<feature type="transmembrane region" description="Helical" evidence="2">
    <location>
        <begin position="456"/>
        <end position="481"/>
    </location>
</feature>
<keyword evidence="2" id="KW-1133">Transmembrane helix</keyword>
<feature type="compositionally biased region" description="Polar residues" evidence="1">
    <location>
        <begin position="42"/>
        <end position="53"/>
    </location>
</feature>